<dbReference type="STRING" id="1166073.SAMN05192530_11062"/>
<protein>
    <recommendedName>
        <fullName evidence="4">DUF4148 domain-containing protein</fullName>
    </recommendedName>
</protein>
<evidence type="ECO:0000313" key="2">
    <source>
        <dbReference type="EMBL" id="SDO68279.1"/>
    </source>
</evidence>
<feature type="chain" id="PRO_5011507223" description="DUF4148 domain-containing protein" evidence="1">
    <location>
        <begin position="23"/>
        <end position="106"/>
    </location>
</feature>
<evidence type="ECO:0008006" key="4">
    <source>
        <dbReference type="Google" id="ProtNLM"/>
    </source>
</evidence>
<proteinExistence type="predicted"/>
<keyword evidence="3" id="KW-1185">Reference proteome</keyword>
<dbReference type="AlphaFoldDB" id="A0A1H0LJA5"/>
<sequence length="106" mass="12662">MKLAIIATAAAMLVATVAPSAAQTYRSDVRQYRQQERIERGIRRGDLTPREARRLVRQQRRIERVERRARYYNNGRIDPRSAARIDRMQDRANRTIRNTRNNYRTY</sequence>
<feature type="signal peptide" evidence="1">
    <location>
        <begin position="1"/>
        <end position="22"/>
    </location>
</feature>
<evidence type="ECO:0000256" key="1">
    <source>
        <dbReference type="SAM" id="SignalP"/>
    </source>
</evidence>
<name>A0A1H0LJA5_9HYPH</name>
<evidence type="ECO:0000313" key="3">
    <source>
        <dbReference type="Proteomes" id="UP000198793"/>
    </source>
</evidence>
<dbReference type="Proteomes" id="UP000198793">
    <property type="component" value="Unassembled WGS sequence"/>
</dbReference>
<organism evidence="2 3">
    <name type="scientific">Aureimonas jatrophae</name>
    <dbReference type="NCBI Taxonomy" id="1166073"/>
    <lineage>
        <taxon>Bacteria</taxon>
        <taxon>Pseudomonadati</taxon>
        <taxon>Pseudomonadota</taxon>
        <taxon>Alphaproteobacteria</taxon>
        <taxon>Hyphomicrobiales</taxon>
        <taxon>Aurantimonadaceae</taxon>
        <taxon>Aureimonas</taxon>
    </lineage>
</organism>
<keyword evidence="1" id="KW-0732">Signal</keyword>
<accession>A0A1H0LJA5</accession>
<dbReference type="RefSeq" id="WP_090676193.1">
    <property type="nucleotide sequence ID" value="NZ_FNIT01000010.1"/>
</dbReference>
<dbReference type="EMBL" id="FNIT01000010">
    <property type="protein sequence ID" value="SDO68279.1"/>
    <property type="molecule type" value="Genomic_DNA"/>
</dbReference>
<gene>
    <name evidence="2" type="ORF">SAMN05192530_11062</name>
</gene>
<reference evidence="2 3" key="1">
    <citation type="submission" date="2016-10" db="EMBL/GenBank/DDBJ databases">
        <authorList>
            <person name="de Groot N.N."/>
        </authorList>
    </citation>
    <scope>NUCLEOTIDE SEQUENCE [LARGE SCALE GENOMIC DNA]</scope>
    <source>
        <strain evidence="3">L7-484,KACC 16230,DSM 25025</strain>
    </source>
</reference>